<dbReference type="EMBL" id="JAQQAL010000007">
    <property type="protein sequence ID" value="MDC7225509.1"/>
    <property type="molecule type" value="Genomic_DNA"/>
</dbReference>
<reference evidence="6 7" key="1">
    <citation type="submission" date="2022-12" db="EMBL/GenBank/DDBJ databases">
        <title>Metagenome assembled genome from gulf of manar.</title>
        <authorList>
            <person name="Kohli P."/>
            <person name="Pk S."/>
            <person name="Venkata Ramana C."/>
            <person name="Sasikala C."/>
        </authorList>
    </citation>
    <scope>NUCLEOTIDE SEQUENCE [LARGE SCALE GENOMIC DNA]</scope>
    <source>
        <strain evidence="6">JB008</strain>
    </source>
</reference>
<evidence type="ECO:0000256" key="1">
    <source>
        <dbReference type="ARBA" id="ARBA00022737"/>
    </source>
</evidence>
<comment type="caution">
    <text evidence="6">The sequence shown here is derived from an EMBL/GenBank/DDBJ whole genome shotgun (WGS) entry which is preliminary data.</text>
</comment>
<feature type="repeat" description="TPR" evidence="3">
    <location>
        <begin position="169"/>
        <end position="202"/>
    </location>
</feature>
<dbReference type="SMART" id="SM00028">
    <property type="entry name" value="TPR"/>
    <property type="match status" value="6"/>
</dbReference>
<keyword evidence="1" id="KW-0677">Repeat</keyword>
<dbReference type="Gene3D" id="3.40.1350.10">
    <property type="match status" value="1"/>
</dbReference>
<dbReference type="InterPro" id="IPR051012">
    <property type="entry name" value="CellSynth/LPSAsmb/PSIAsmb"/>
</dbReference>
<organism evidence="6 7">
    <name type="scientific">Candidatus Thalassospirochaeta sargassi</name>
    <dbReference type="NCBI Taxonomy" id="3119039"/>
    <lineage>
        <taxon>Bacteria</taxon>
        <taxon>Pseudomonadati</taxon>
        <taxon>Spirochaetota</taxon>
        <taxon>Spirochaetia</taxon>
        <taxon>Spirochaetales</taxon>
        <taxon>Spirochaetaceae</taxon>
        <taxon>Candidatus Thalassospirochaeta</taxon>
    </lineage>
</organism>
<evidence type="ECO:0000313" key="7">
    <source>
        <dbReference type="Proteomes" id="UP001221217"/>
    </source>
</evidence>
<dbReference type="Pfam" id="PF13414">
    <property type="entry name" value="TPR_11"/>
    <property type="match status" value="1"/>
</dbReference>
<dbReference type="InterPro" id="IPR011856">
    <property type="entry name" value="tRNA_endonuc-like_dom_sf"/>
</dbReference>
<dbReference type="InterPro" id="IPR007560">
    <property type="entry name" value="Restrct_endonuc_IV_Mrr"/>
</dbReference>
<keyword evidence="4" id="KW-1133">Transmembrane helix</keyword>
<keyword evidence="4" id="KW-0472">Membrane</keyword>
<gene>
    <name evidence="6" type="ORF">PQJ61_01950</name>
</gene>
<name>A0AAJ1IAB8_9SPIO</name>
<dbReference type="PROSITE" id="PS50005">
    <property type="entry name" value="TPR"/>
    <property type="match status" value="2"/>
</dbReference>
<keyword evidence="2 3" id="KW-0802">TPR repeat</keyword>
<dbReference type="PANTHER" id="PTHR45586">
    <property type="entry name" value="TPR REPEAT-CONTAINING PROTEIN PA4667"/>
    <property type="match status" value="1"/>
</dbReference>
<keyword evidence="4" id="KW-0812">Transmembrane</keyword>
<evidence type="ECO:0000259" key="5">
    <source>
        <dbReference type="Pfam" id="PF04471"/>
    </source>
</evidence>
<dbReference type="AlphaFoldDB" id="A0AAJ1IAB8"/>
<evidence type="ECO:0000313" key="6">
    <source>
        <dbReference type="EMBL" id="MDC7225509.1"/>
    </source>
</evidence>
<evidence type="ECO:0000256" key="2">
    <source>
        <dbReference type="ARBA" id="ARBA00022803"/>
    </source>
</evidence>
<proteinExistence type="predicted"/>
<protein>
    <submittedName>
        <fullName evidence="6">Tetratricopeptide repeat protein</fullName>
    </submittedName>
</protein>
<dbReference type="InterPro" id="IPR019734">
    <property type="entry name" value="TPR_rpt"/>
</dbReference>
<accession>A0AAJ1IAB8</accession>
<dbReference type="Gene3D" id="1.25.40.10">
    <property type="entry name" value="Tetratricopeptide repeat domain"/>
    <property type="match status" value="3"/>
</dbReference>
<dbReference type="GO" id="GO:0009307">
    <property type="term" value="P:DNA restriction-modification system"/>
    <property type="evidence" value="ECO:0007669"/>
    <property type="project" value="InterPro"/>
</dbReference>
<feature type="repeat" description="TPR" evidence="3">
    <location>
        <begin position="135"/>
        <end position="168"/>
    </location>
</feature>
<dbReference type="Pfam" id="PF04471">
    <property type="entry name" value="Mrr_cat"/>
    <property type="match status" value="1"/>
</dbReference>
<evidence type="ECO:0000256" key="4">
    <source>
        <dbReference type="SAM" id="Phobius"/>
    </source>
</evidence>
<sequence>MAPVFLIIIIVGSAAAVTLIFILRSVLAPRKVAGIHDLYKQGKYSAAIKQAKQLLTNEPRNYEVHYLLGLSYLGDGKSELALMEMKKINEFGDFSGILKEVDFRKTIAGLYNDFNQPEEALKEYLLLIRLEPDEPEWFYQAGSLFEYRNKTDSAVQHFKKAIELNPQHTDAHFKLGSIYYRNKRHGEAKTELDLALRYNPENHKANFFIGKMLKDKKDFAGALNAFEKSQRDPELKIKSLLERGICYINVKNYDRAITELERTIANSDNHGQEILFARYFLAHCYEQRRDIDKAIEQWELVYAKKPTFKDVGEKLSQYQDLRTDDMMKDYLTAGRNEFIEICKKLTIAMNMSIRDTSEVQNGCQVIAVDSETKWRGAKKLPLMIWYLRVPELVQEAQTRAIHEAMKKASVSRGMIVTSSGFSRKAREFSESRPVNLISKEKLQAMLKKI</sequence>
<dbReference type="Proteomes" id="UP001221217">
    <property type="component" value="Unassembled WGS sequence"/>
</dbReference>
<feature type="domain" description="Restriction endonuclease type IV Mrr" evidence="5">
    <location>
        <begin position="337"/>
        <end position="446"/>
    </location>
</feature>
<dbReference type="Pfam" id="PF13432">
    <property type="entry name" value="TPR_16"/>
    <property type="match status" value="2"/>
</dbReference>
<dbReference type="GO" id="GO:0003677">
    <property type="term" value="F:DNA binding"/>
    <property type="evidence" value="ECO:0007669"/>
    <property type="project" value="InterPro"/>
</dbReference>
<feature type="transmembrane region" description="Helical" evidence="4">
    <location>
        <begin position="6"/>
        <end position="27"/>
    </location>
</feature>
<dbReference type="InterPro" id="IPR011990">
    <property type="entry name" value="TPR-like_helical_dom_sf"/>
</dbReference>
<dbReference type="SUPFAM" id="SSF48452">
    <property type="entry name" value="TPR-like"/>
    <property type="match status" value="2"/>
</dbReference>
<dbReference type="GO" id="GO:0004519">
    <property type="term" value="F:endonuclease activity"/>
    <property type="evidence" value="ECO:0007669"/>
    <property type="project" value="InterPro"/>
</dbReference>
<evidence type="ECO:0000256" key="3">
    <source>
        <dbReference type="PROSITE-ProRule" id="PRU00339"/>
    </source>
</evidence>
<dbReference type="PANTHER" id="PTHR45586:SF1">
    <property type="entry name" value="LIPOPOLYSACCHARIDE ASSEMBLY PROTEIN B"/>
    <property type="match status" value="1"/>
</dbReference>